<dbReference type="EMBL" id="AHZU02000723">
    <property type="protein sequence ID" value="KFG41026.1"/>
    <property type="molecule type" value="Genomic_DNA"/>
</dbReference>
<dbReference type="Proteomes" id="UP000028837">
    <property type="component" value="Unassembled WGS sequence"/>
</dbReference>
<name>A0A086K9F8_TOXGO</name>
<organism evidence="1 2">
    <name type="scientific">Toxoplasma gondii GAB2-2007-GAL-DOM2</name>
    <dbReference type="NCBI Taxonomy" id="1130820"/>
    <lineage>
        <taxon>Eukaryota</taxon>
        <taxon>Sar</taxon>
        <taxon>Alveolata</taxon>
        <taxon>Apicomplexa</taxon>
        <taxon>Conoidasida</taxon>
        <taxon>Coccidia</taxon>
        <taxon>Eucoccidiorida</taxon>
        <taxon>Eimeriorina</taxon>
        <taxon>Sarcocystidae</taxon>
        <taxon>Toxoplasma</taxon>
    </lineage>
</organism>
<reference evidence="1 2" key="1">
    <citation type="submission" date="2014-02" db="EMBL/GenBank/DDBJ databases">
        <authorList>
            <person name="Sibley D."/>
            <person name="Venepally P."/>
            <person name="Karamycheva S."/>
            <person name="Hadjithomas M."/>
            <person name="Khan A."/>
            <person name="Brunk B."/>
            <person name="Roos D."/>
            <person name="Caler E."/>
            <person name="Lorenzi H."/>
        </authorList>
    </citation>
    <scope>NUCLEOTIDE SEQUENCE [LARGE SCALE GENOMIC DNA]</scope>
    <source>
        <strain evidence="1 2">GAB2-2007-GAL-DOM2</strain>
    </source>
</reference>
<accession>A0A086K9F8</accession>
<comment type="caution">
    <text evidence="1">The sequence shown here is derived from an EMBL/GenBank/DDBJ whole genome shotgun (WGS) entry which is preliminary data.</text>
</comment>
<protein>
    <submittedName>
        <fullName evidence="1">Uncharacterized protein</fullName>
    </submittedName>
</protein>
<sequence length="173" mass="19819">MSRNWSHPFYLQGGHACKGKFSQAGFGYRLDYKLPKKTKVPERQAVKSGASFIGQEYVRELHMQTLTRTCLSFVSVVHGVPLSQFCELARQGRVYGQGMFHDVGVKTPGFPTLCGELKRRKRTLIGDCFFRDHRRTCCLMIWNQIIPSGFSCPALPLLYPSFFEMASNHHRLR</sequence>
<dbReference type="VEuPathDB" id="ToxoDB:TGDOM2_202445"/>
<evidence type="ECO:0000313" key="2">
    <source>
        <dbReference type="Proteomes" id="UP000028837"/>
    </source>
</evidence>
<dbReference type="AlphaFoldDB" id="A0A086K9F8"/>
<proteinExistence type="predicted"/>
<gene>
    <name evidence="1" type="ORF">TGDOM2_202445</name>
</gene>
<evidence type="ECO:0000313" key="1">
    <source>
        <dbReference type="EMBL" id="KFG41026.1"/>
    </source>
</evidence>